<evidence type="ECO:0000313" key="3">
    <source>
        <dbReference type="Proteomes" id="UP000184278"/>
    </source>
</evidence>
<keyword evidence="1" id="KW-1133">Transmembrane helix</keyword>
<feature type="transmembrane region" description="Helical" evidence="1">
    <location>
        <begin position="128"/>
        <end position="149"/>
    </location>
</feature>
<proteinExistence type="predicted"/>
<dbReference type="GeneID" id="89509683"/>
<accession>A0A1M5ZD68</accession>
<feature type="transmembrane region" description="Helical" evidence="1">
    <location>
        <begin position="35"/>
        <end position="58"/>
    </location>
</feature>
<dbReference type="Proteomes" id="UP000184278">
    <property type="component" value="Unassembled WGS sequence"/>
</dbReference>
<keyword evidence="1" id="KW-0472">Membrane</keyword>
<reference evidence="3" key="1">
    <citation type="submission" date="2016-11" db="EMBL/GenBank/DDBJ databases">
        <authorList>
            <person name="Varghese N."/>
            <person name="Submissions S."/>
        </authorList>
    </citation>
    <scope>NUCLEOTIDE SEQUENCE [LARGE SCALE GENOMIC DNA]</scope>
    <source>
        <strain evidence="3">DSM 3071</strain>
    </source>
</reference>
<sequence length="182" mass="20442">MEKIRLGQMFLILCCMMYLIWWLKSYHPTKGDNHYTGTSGIMLIITSLFGLFGAGFGMSGVLDLSPVNGFISGYVIIAAGIITYPVLFVIFQFILKRDTTTELFLIVGWIMFETAVINIAYALEIVSIQIVIIYMVLVFAAAISSLYFYLQYFKVSPIRGYVYGAIPLITEAVCMAIYNLIT</sequence>
<evidence type="ECO:0000256" key="1">
    <source>
        <dbReference type="SAM" id="Phobius"/>
    </source>
</evidence>
<organism evidence="2 3">
    <name type="scientific">Butyrivibrio fibrisolvens DSM 3071</name>
    <dbReference type="NCBI Taxonomy" id="1121131"/>
    <lineage>
        <taxon>Bacteria</taxon>
        <taxon>Bacillati</taxon>
        <taxon>Bacillota</taxon>
        <taxon>Clostridia</taxon>
        <taxon>Lachnospirales</taxon>
        <taxon>Lachnospiraceae</taxon>
        <taxon>Butyrivibrio</taxon>
    </lineage>
</organism>
<feature type="transmembrane region" description="Helical" evidence="1">
    <location>
        <begin position="161"/>
        <end position="181"/>
    </location>
</feature>
<dbReference type="AlphaFoldDB" id="A0A1M5ZD68"/>
<evidence type="ECO:0000313" key="2">
    <source>
        <dbReference type="EMBL" id="SHI22170.1"/>
    </source>
</evidence>
<gene>
    <name evidence="2" type="ORF">SAMN02745229_02153</name>
</gene>
<protein>
    <submittedName>
        <fullName evidence="2">Uncharacterized protein</fullName>
    </submittedName>
</protein>
<keyword evidence="1" id="KW-0812">Transmembrane</keyword>
<feature type="transmembrane region" description="Helical" evidence="1">
    <location>
        <begin position="70"/>
        <end position="91"/>
    </location>
</feature>
<name>A0A1M5ZD68_BUTFI</name>
<dbReference type="STRING" id="1121131.SAMN02745229_02153"/>
<dbReference type="OrthoDB" id="2001955at2"/>
<dbReference type="EMBL" id="FQXK01000017">
    <property type="protein sequence ID" value="SHI22170.1"/>
    <property type="molecule type" value="Genomic_DNA"/>
</dbReference>
<keyword evidence="3" id="KW-1185">Reference proteome</keyword>
<feature type="transmembrane region" description="Helical" evidence="1">
    <location>
        <begin position="103"/>
        <end position="122"/>
    </location>
</feature>
<feature type="transmembrane region" description="Helical" evidence="1">
    <location>
        <begin position="6"/>
        <end position="23"/>
    </location>
</feature>
<dbReference type="RefSeq" id="WP_073387651.1">
    <property type="nucleotide sequence ID" value="NZ_FQXK01000017.1"/>
</dbReference>